<keyword evidence="4" id="KW-1185">Reference proteome</keyword>
<evidence type="ECO:0000313" key="3">
    <source>
        <dbReference type="EMBL" id="ROT68637.1"/>
    </source>
</evidence>
<dbReference type="OrthoDB" id="6359816at2759"/>
<dbReference type="EMBL" id="QCYY01002650">
    <property type="protein sequence ID" value="ROT68637.1"/>
    <property type="molecule type" value="Genomic_DNA"/>
</dbReference>
<proteinExistence type="predicted"/>
<dbReference type="SMART" id="SM00225">
    <property type="entry name" value="BTB"/>
    <property type="match status" value="1"/>
</dbReference>
<protein>
    <submittedName>
        <fullName evidence="3">Putative speckle-type POZ protein-like</fullName>
    </submittedName>
</protein>
<comment type="caution">
    <text evidence="3">The sequence shown here is derived from an EMBL/GenBank/DDBJ whole genome shotgun (WGS) entry which is preliminary data.</text>
</comment>
<dbReference type="InterPro" id="IPR011333">
    <property type="entry name" value="SKP1/BTB/POZ_sf"/>
</dbReference>
<sequence>MIWKDVLISRLALKVFNLLEDDKLVINLRFVVTGRDLKRAIDGVSEMSRDLSRLLESGAQSDIDLVTRDGVRLPVHSAILAVRSNLLQRAAKKGRVSAASTPRAQAETPPVKHVDTPINSTFGSMSSGPGPASPRSSPSSSKVSRRPPTPKRVALSQRPPTPRRNLSSRHLTPARSPSKRPLTPAAESPSKRTNVGRASIKFSEENKENKSLKIFHYRPRPSPSTCPGDSPGRATEAGEAPAGGKGPERLQVEVSMTASVATELLHWIYTGESDDLGALARPLLVAGIRHGMGGLTRACEDHLAAALTPASAPDVLYLAHKYGATSLREDALEYAVRKASEVTAQASWEALGERAPTLIMEFSRRLALHDHALTANA</sequence>
<dbReference type="AlphaFoldDB" id="A0A3R7SNN2"/>
<reference evidence="3 4" key="2">
    <citation type="submission" date="2019-01" db="EMBL/GenBank/DDBJ databases">
        <title>The decoding of complex shrimp genome reveals the adaptation for benthos swimmer, frequently molting mechanism and breeding impact on genome.</title>
        <authorList>
            <person name="Sun Y."/>
            <person name="Gao Y."/>
            <person name="Yu Y."/>
        </authorList>
    </citation>
    <scope>NUCLEOTIDE SEQUENCE [LARGE SCALE GENOMIC DNA]</scope>
    <source>
        <tissue evidence="3">Muscle</tissue>
    </source>
</reference>
<feature type="domain" description="BTB" evidence="2">
    <location>
        <begin position="61"/>
        <end position="307"/>
    </location>
</feature>
<dbReference type="Proteomes" id="UP000283509">
    <property type="component" value="Unassembled WGS sequence"/>
</dbReference>
<feature type="compositionally biased region" description="Basic and acidic residues" evidence="1">
    <location>
        <begin position="202"/>
        <end position="211"/>
    </location>
</feature>
<evidence type="ECO:0000256" key="1">
    <source>
        <dbReference type="SAM" id="MobiDB-lite"/>
    </source>
</evidence>
<dbReference type="STRING" id="6689.A0A3R7SNN2"/>
<reference evidence="3 4" key="1">
    <citation type="submission" date="2018-04" db="EMBL/GenBank/DDBJ databases">
        <authorList>
            <person name="Zhang X."/>
            <person name="Yuan J."/>
            <person name="Li F."/>
            <person name="Xiang J."/>
        </authorList>
    </citation>
    <scope>NUCLEOTIDE SEQUENCE [LARGE SCALE GENOMIC DNA]</scope>
    <source>
        <tissue evidence="3">Muscle</tissue>
    </source>
</reference>
<organism evidence="3 4">
    <name type="scientific">Penaeus vannamei</name>
    <name type="common">Whiteleg shrimp</name>
    <name type="synonym">Litopenaeus vannamei</name>
    <dbReference type="NCBI Taxonomy" id="6689"/>
    <lineage>
        <taxon>Eukaryota</taxon>
        <taxon>Metazoa</taxon>
        <taxon>Ecdysozoa</taxon>
        <taxon>Arthropoda</taxon>
        <taxon>Crustacea</taxon>
        <taxon>Multicrustacea</taxon>
        <taxon>Malacostraca</taxon>
        <taxon>Eumalacostraca</taxon>
        <taxon>Eucarida</taxon>
        <taxon>Decapoda</taxon>
        <taxon>Dendrobranchiata</taxon>
        <taxon>Penaeoidea</taxon>
        <taxon>Penaeidae</taxon>
        <taxon>Penaeus</taxon>
    </lineage>
</organism>
<dbReference type="SUPFAM" id="SSF54695">
    <property type="entry name" value="POZ domain"/>
    <property type="match status" value="1"/>
</dbReference>
<feature type="compositionally biased region" description="Low complexity" evidence="1">
    <location>
        <begin position="123"/>
        <end position="142"/>
    </location>
</feature>
<evidence type="ECO:0000313" key="4">
    <source>
        <dbReference type="Proteomes" id="UP000283509"/>
    </source>
</evidence>
<name>A0A3R7SNN2_PENVA</name>
<dbReference type="InterPro" id="IPR000210">
    <property type="entry name" value="BTB/POZ_dom"/>
</dbReference>
<dbReference type="Gene3D" id="3.30.710.10">
    <property type="entry name" value="Potassium Channel Kv1.1, Chain A"/>
    <property type="match status" value="2"/>
</dbReference>
<accession>A0A3R7SNN2</accession>
<gene>
    <name evidence="3" type="ORF">C7M84_013214</name>
</gene>
<feature type="compositionally biased region" description="Low complexity" evidence="1">
    <location>
        <begin position="231"/>
        <end position="242"/>
    </location>
</feature>
<evidence type="ECO:0000259" key="2">
    <source>
        <dbReference type="SMART" id="SM00225"/>
    </source>
</evidence>
<feature type="region of interest" description="Disordered" evidence="1">
    <location>
        <begin position="93"/>
        <end position="248"/>
    </location>
</feature>
<dbReference type="PANTHER" id="PTHR24413">
    <property type="entry name" value="SPECKLE-TYPE POZ PROTEIN"/>
    <property type="match status" value="1"/>
</dbReference>